<feature type="transmembrane region" description="Helical" evidence="9">
    <location>
        <begin position="65"/>
        <end position="83"/>
    </location>
</feature>
<evidence type="ECO:0000256" key="9">
    <source>
        <dbReference type="SAM" id="Phobius"/>
    </source>
</evidence>
<organism evidence="10 11">
    <name type="scientific">Streptomyces dysideae</name>
    <dbReference type="NCBI Taxonomy" id="909626"/>
    <lineage>
        <taxon>Bacteria</taxon>
        <taxon>Bacillati</taxon>
        <taxon>Actinomycetota</taxon>
        <taxon>Actinomycetes</taxon>
        <taxon>Kitasatosporales</taxon>
        <taxon>Streptomycetaceae</taxon>
        <taxon>Streptomyces</taxon>
    </lineage>
</organism>
<comment type="subcellular location">
    <subcellularLocation>
        <location evidence="1">Cell membrane</location>
        <topology evidence="1">Multi-pass membrane protein</topology>
    </subcellularLocation>
</comment>
<feature type="transmembrane region" description="Helical" evidence="9">
    <location>
        <begin position="34"/>
        <end position="53"/>
    </location>
</feature>
<dbReference type="GO" id="GO:0006865">
    <property type="term" value="P:amino acid transport"/>
    <property type="evidence" value="ECO:0007669"/>
    <property type="project" value="UniProtKB-KW"/>
</dbReference>
<name>A0A117RXN7_9ACTN</name>
<dbReference type="AlphaFoldDB" id="A0A117RXN7"/>
<evidence type="ECO:0000256" key="6">
    <source>
        <dbReference type="ARBA" id="ARBA00022989"/>
    </source>
</evidence>
<proteinExistence type="inferred from homology"/>
<feature type="transmembrane region" description="Helical" evidence="9">
    <location>
        <begin position="6"/>
        <end position="27"/>
    </location>
</feature>
<dbReference type="GO" id="GO:0022857">
    <property type="term" value="F:transmembrane transporter activity"/>
    <property type="evidence" value="ECO:0007669"/>
    <property type="project" value="InterPro"/>
</dbReference>
<feature type="transmembrane region" description="Helical" evidence="9">
    <location>
        <begin position="250"/>
        <end position="272"/>
    </location>
</feature>
<dbReference type="Pfam" id="PF02653">
    <property type="entry name" value="BPD_transp_2"/>
    <property type="match status" value="1"/>
</dbReference>
<dbReference type="GO" id="GO:0005886">
    <property type="term" value="C:plasma membrane"/>
    <property type="evidence" value="ECO:0007669"/>
    <property type="project" value="UniProtKB-SubCell"/>
</dbReference>
<dbReference type="OrthoDB" id="3572933at2"/>
<dbReference type="PANTHER" id="PTHR11795">
    <property type="entry name" value="BRANCHED-CHAIN AMINO ACID TRANSPORT SYSTEM PERMEASE PROTEIN LIVH"/>
    <property type="match status" value="1"/>
</dbReference>
<evidence type="ECO:0000313" key="11">
    <source>
        <dbReference type="Proteomes" id="UP000053260"/>
    </source>
</evidence>
<feature type="transmembrane region" description="Helical" evidence="9">
    <location>
        <begin position="215"/>
        <end position="238"/>
    </location>
</feature>
<sequence>MSDFLVYLITGLGTGCGIALIGSGLVLIHRVTRVVNFAQGTFAVVGALTAISLLDTGLPHGLAEVLGVAVAAVVGLLFGMIAIGRRGTSPQAALMVTLGLGILAYAVEVMLWGDQGRSSEGLSGAVTVFGARIQTHYLFIIGVTMAVFAAMAALFGRTDAGKALSACSSNPYAARVVGISVTRMGLIAFAIGGALGGLAGALLAPMNSVAFDSDVALIINGFAAAIVGSLHHIGRTLAGALFLGVAETMVAGYGSATYQTVVALGLILALMIGQAARTHSVVAEAG</sequence>
<keyword evidence="3" id="KW-1003">Cell membrane</keyword>
<feature type="transmembrane region" description="Helical" evidence="9">
    <location>
        <begin position="133"/>
        <end position="155"/>
    </location>
</feature>
<dbReference type="PANTHER" id="PTHR11795:SF450">
    <property type="entry name" value="ABC TRANSPORTER PERMEASE PROTEIN"/>
    <property type="match status" value="1"/>
</dbReference>
<keyword evidence="7 9" id="KW-0472">Membrane</keyword>
<keyword evidence="2" id="KW-0813">Transport</keyword>
<comment type="caution">
    <text evidence="10">The sequence shown here is derived from an EMBL/GenBank/DDBJ whole genome shotgun (WGS) entry which is preliminary data.</text>
</comment>
<evidence type="ECO:0000256" key="7">
    <source>
        <dbReference type="ARBA" id="ARBA00023136"/>
    </source>
</evidence>
<keyword evidence="11" id="KW-1185">Reference proteome</keyword>
<accession>A0A117RXN7</accession>
<dbReference type="STRING" id="909626.AQJ91_42795"/>
<dbReference type="CDD" id="cd06582">
    <property type="entry name" value="TM_PBP1_LivH_like"/>
    <property type="match status" value="1"/>
</dbReference>
<evidence type="ECO:0000256" key="8">
    <source>
        <dbReference type="ARBA" id="ARBA00037998"/>
    </source>
</evidence>
<keyword evidence="6 9" id="KW-1133">Transmembrane helix</keyword>
<evidence type="ECO:0000256" key="3">
    <source>
        <dbReference type="ARBA" id="ARBA00022475"/>
    </source>
</evidence>
<keyword evidence="4 9" id="KW-0812">Transmembrane</keyword>
<evidence type="ECO:0000256" key="5">
    <source>
        <dbReference type="ARBA" id="ARBA00022970"/>
    </source>
</evidence>
<dbReference type="Proteomes" id="UP000053260">
    <property type="component" value="Unassembled WGS sequence"/>
</dbReference>
<feature type="transmembrane region" description="Helical" evidence="9">
    <location>
        <begin position="176"/>
        <end position="203"/>
    </location>
</feature>
<protein>
    <submittedName>
        <fullName evidence="10">Branched-chain amino acid ABC transporter permease</fullName>
    </submittedName>
</protein>
<reference evidence="10 11" key="1">
    <citation type="submission" date="2015-10" db="EMBL/GenBank/DDBJ databases">
        <title>Draft genome sequence of Streptomyces sp. RV15, isolated from a marine sponge.</title>
        <authorList>
            <person name="Ruckert C."/>
            <person name="Abdelmohsen U.R."/>
            <person name="Winkler A."/>
            <person name="Hentschel U."/>
            <person name="Kalinowski J."/>
            <person name="Kampfer P."/>
            <person name="Glaeser S."/>
        </authorList>
    </citation>
    <scope>NUCLEOTIDE SEQUENCE [LARGE SCALE GENOMIC DNA]</scope>
    <source>
        <strain evidence="10 11">RV15</strain>
    </source>
</reference>
<dbReference type="EMBL" id="LMXB01000119">
    <property type="protein sequence ID" value="KUO15186.1"/>
    <property type="molecule type" value="Genomic_DNA"/>
</dbReference>
<dbReference type="InterPro" id="IPR052157">
    <property type="entry name" value="BCAA_transport_permease"/>
</dbReference>
<feature type="transmembrane region" description="Helical" evidence="9">
    <location>
        <begin position="92"/>
        <end position="113"/>
    </location>
</feature>
<dbReference type="InterPro" id="IPR001851">
    <property type="entry name" value="ABC_transp_permease"/>
</dbReference>
<dbReference type="RefSeq" id="WP_067033799.1">
    <property type="nucleotide sequence ID" value="NZ_KQ949121.1"/>
</dbReference>
<evidence type="ECO:0000256" key="2">
    <source>
        <dbReference type="ARBA" id="ARBA00022448"/>
    </source>
</evidence>
<comment type="similarity">
    <text evidence="8">Belongs to the binding-protein-dependent transport system permease family. LivHM subfamily.</text>
</comment>
<evidence type="ECO:0000256" key="1">
    <source>
        <dbReference type="ARBA" id="ARBA00004651"/>
    </source>
</evidence>
<evidence type="ECO:0000256" key="4">
    <source>
        <dbReference type="ARBA" id="ARBA00022692"/>
    </source>
</evidence>
<gene>
    <name evidence="10" type="ORF">AQJ91_42795</name>
</gene>
<evidence type="ECO:0000313" key="10">
    <source>
        <dbReference type="EMBL" id="KUO15186.1"/>
    </source>
</evidence>
<keyword evidence="5" id="KW-0029">Amino-acid transport</keyword>